<keyword evidence="3" id="KW-0808">Transferase</keyword>
<keyword evidence="1" id="KW-0596">Phosphopantetheine</keyword>
<dbReference type="InterPro" id="IPR057326">
    <property type="entry name" value="KR_dom"/>
</dbReference>
<dbReference type="InterPro" id="IPR016035">
    <property type="entry name" value="Acyl_Trfase/lysoPLipase"/>
</dbReference>
<dbReference type="Pfam" id="PF02801">
    <property type="entry name" value="Ketoacyl-synt_C"/>
    <property type="match status" value="2"/>
</dbReference>
<dbReference type="GO" id="GO:0004315">
    <property type="term" value="F:3-oxoacyl-[acyl-carrier-protein] synthase activity"/>
    <property type="evidence" value="ECO:0007669"/>
    <property type="project" value="InterPro"/>
</dbReference>
<dbReference type="Pfam" id="PF21089">
    <property type="entry name" value="PKS_DH_N"/>
    <property type="match status" value="1"/>
</dbReference>
<evidence type="ECO:0000313" key="10">
    <source>
        <dbReference type="EMBL" id="KFE69302.1"/>
    </source>
</evidence>
<evidence type="ECO:0000256" key="5">
    <source>
        <dbReference type="PROSITE-ProRule" id="PRU01363"/>
    </source>
</evidence>
<keyword evidence="11" id="KW-1185">Reference proteome</keyword>
<dbReference type="InterPro" id="IPR049551">
    <property type="entry name" value="PKS_DH_C"/>
</dbReference>
<organism evidence="10 11">
    <name type="scientific">Hyalangium minutum</name>
    <dbReference type="NCBI Taxonomy" id="394096"/>
    <lineage>
        <taxon>Bacteria</taxon>
        <taxon>Pseudomonadati</taxon>
        <taxon>Myxococcota</taxon>
        <taxon>Myxococcia</taxon>
        <taxon>Myxococcales</taxon>
        <taxon>Cystobacterineae</taxon>
        <taxon>Archangiaceae</taxon>
        <taxon>Hyalangium</taxon>
    </lineage>
</organism>
<dbReference type="InterPro" id="IPR036291">
    <property type="entry name" value="NAD(P)-bd_dom_sf"/>
</dbReference>
<dbReference type="GO" id="GO:0006633">
    <property type="term" value="P:fatty acid biosynthetic process"/>
    <property type="evidence" value="ECO:0007669"/>
    <property type="project" value="InterPro"/>
</dbReference>
<dbReference type="FunFam" id="3.40.366.10:FF:000002">
    <property type="entry name" value="Probable polyketide synthase 2"/>
    <property type="match status" value="2"/>
</dbReference>
<dbReference type="InterPro" id="IPR016039">
    <property type="entry name" value="Thiolase-like"/>
</dbReference>
<dbReference type="SUPFAM" id="SSF55048">
    <property type="entry name" value="Probable ACP-binding domain of malonyl-CoA ACP transacylase"/>
    <property type="match status" value="2"/>
</dbReference>
<dbReference type="InterPro" id="IPR042104">
    <property type="entry name" value="PKS_dehydratase_sf"/>
</dbReference>
<dbReference type="SUPFAM" id="SSF47336">
    <property type="entry name" value="ACP-like"/>
    <property type="match status" value="2"/>
</dbReference>
<dbReference type="InterPro" id="IPR049900">
    <property type="entry name" value="PKS_mFAS_DH"/>
</dbReference>
<dbReference type="PANTHER" id="PTHR43775:SF37">
    <property type="entry name" value="SI:DKEY-61P9.11"/>
    <property type="match status" value="1"/>
</dbReference>
<evidence type="ECO:0000256" key="2">
    <source>
        <dbReference type="ARBA" id="ARBA00022553"/>
    </source>
</evidence>
<feature type="domain" description="Carrier" evidence="7">
    <location>
        <begin position="1700"/>
        <end position="1775"/>
    </location>
</feature>
<dbReference type="SMART" id="SM00826">
    <property type="entry name" value="PKS_DH"/>
    <property type="match status" value="1"/>
</dbReference>
<dbReference type="InterPro" id="IPR001227">
    <property type="entry name" value="Ac_transferase_dom_sf"/>
</dbReference>
<dbReference type="Pfam" id="PF00698">
    <property type="entry name" value="Acyl_transf_1"/>
    <property type="match status" value="2"/>
</dbReference>
<dbReference type="Pfam" id="PF00550">
    <property type="entry name" value="PP-binding"/>
    <property type="match status" value="2"/>
</dbReference>
<dbReference type="InterPro" id="IPR006162">
    <property type="entry name" value="Ppantetheine_attach_site"/>
</dbReference>
<dbReference type="InterPro" id="IPR020807">
    <property type="entry name" value="PKS_DH"/>
</dbReference>
<proteinExistence type="predicted"/>
<dbReference type="Gene3D" id="3.10.129.110">
    <property type="entry name" value="Polyketide synthase dehydratase"/>
    <property type="match status" value="1"/>
</dbReference>
<dbReference type="GO" id="GO:0031177">
    <property type="term" value="F:phosphopantetheine binding"/>
    <property type="evidence" value="ECO:0007669"/>
    <property type="project" value="InterPro"/>
</dbReference>
<dbReference type="Gene3D" id="3.40.50.720">
    <property type="entry name" value="NAD(P)-binding Rossmann-like Domain"/>
    <property type="match status" value="2"/>
</dbReference>
<feature type="domain" description="Carrier" evidence="7">
    <location>
        <begin position="3227"/>
        <end position="3302"/>
    </location>
</feature>
<dbReference type="Gene3D" id="3.30.70.3290">
    <property type="match status" value="2"/>
</dbReference>
<feature type="region of interest" description="C-terminal hotdog fold" evidence="5">
    <location>
        <begin position="1045"/>
        <end position="1193"/>
    </location>
</feature>
<dbReference type="CDD" id="cd08955">
    <property type="entry name" value="KR_2_FAS_SDR_x"/>
    <property type="match status" value="1"/>
</dbReference>
<reference evidence="10 11" key="1">
    <citation type="submission" date="2014-04" db="EMBL/GenBank/DDBJ databases">
        <title>Genome assembly of Hyalangium minutum DSM 14724.</title>
        <authorList>
            <person name="Sharma G."/>
            <person name="Subramanian S."/>
        </authorList>
    </citation>
    <scope>NUCLEOTIDE SEQUENCE [LARGE SCALE GENOMIC DNA]</scope>
    <source>
        <strain evidence="10 11">DSM 14724</strain>
    </source>
</reference>
<dbReference type="SUPFAM" id="SSF51735">
    <property type="entry name" value="NAD(P)-binding Rossmann-fold domains"/>
    <property type="match status" value="4"/>
</dbReference>
<feature type="domain" description="Ketosynthase family 3 (KS3)" evidence="8">
    <location>
        <begin position="1845"/>
        <end position="2268"/>
    </location>
</feature>
<accession>A0A085WNN9</accession>
<dbReference type="InterPro" id="IPR020806">
    <property type="entry name" value="PKS_PP-bd"/>
</dbReference>
<dbReference type="PROSITE" id="PS00012">
    <property type="entry name" value="PHOSPHOPANTETHEINE"/>
    <property type="match status" value="1"/>
</dbReference>
<dbReference type="STRING" id="394096.DB31_6277"/>
<dbReference type="CDD" id="cd00833">
    <property type="entry name" value="PKS"/>
    <property type="match status" value="2"/>
</dbReference>
<dbReference type="InterPro" id="IPR020841">
    <property type="entry name" value="PKS_Beta-ketoAc_synthase_dom"/>
</dbReference>
<gene>
    <name evidence="10" type="ORF">DB31_6277</name>
</gene>
<dbReference type="SUPFAM" id="SSF53901">
    <property type="entry name" value="Thiolase-like"/>
    <property type="match status" value="2"/>
</dbReference>
<dbReference type="InterPro" id="IPR014030">
    <property type="entry name" value="Ketoacyl_synth_N"/>
</dbReference>
<dbReference type="FunFam" id="3.40.47.10:FF:000019">
    <property type="entry name" value="Polyketide synthase type I"/>
    <property type="match status" value="2"/>
</dbReference>
<dbReference type="Pfam" id="PF00109">
    <property type="entry name" value="ketoacyl-synt"/>
    <property type="match status" value="2"/>
</dbReference>
<feature type="active site" description="Proton acceptor; for dehydratase activity" evidence="5">
    <location>
        <position position="941"/>
    </location>
</feature>
<dbReference type="InterPro" id="IPR018201">
    <property type="entry name" value="Ketoacyl_synth_AS"/>
</dbReference>
<evidence type="ECO:0000256" key="1">
    <source>
        <dbReference type="ARBA" id="ARBA00022450"/>
    </source>
</evidence>
<evidence type="ECO:0000256" key="3">
    <source>
        <dbReference type="ARBA" id="ARBA00022679"/>
    </source>
</evidence>
<dbReference type="InterPro" id="IPR013968">
    <property type="entry name" value="PKS_KR"/>
</dbReference>
<dbReference type="InterPro" id="IPR009081">
    <property type="entry name" value="PP-bd_ACP"/>
</dbReference>
<dbReference type="InterPro" id="IPR014043">
    <property type="entry name" value="Acyl_transferase_dom"/>
</dbReference>
<dbReference type="SMART" id="SM00822">
    <property type="entry name" value="PKS_KR"/>
    <property type="match status" value="2"/>
</dbReference>
<evidence type="ECO:0000313" key="11">
    <source>
        <dbReference type="Proteomes" id="UP000028725"/>
    </source>
</evidence>
<dbReference type="PROSITE" id="PS00606">
    <property type="entry name" value="KS3_1"/>
    <property type="match status" value="2"/>
</dbReference>
<dbReference type="PANTHER" id="PTHR43775">
    <property type="entry name" value="FATTY ACID SYNTHASE"/>
    <property type="match status" value="1"/>
</dbReference>
<name>A0A085WNN9_9BACT</name>
<dbReference type="PROSITE" id="PS52004">
    <property type="entry name" value="KS3_2"/>
    <property type="match status" value="2"/>
</dbReference>
<dbReference type="Pfam" id="PF14765">
    <property type="entry name" value="PS-DH"/>
    <property type="match status" value="1"/>
</dbReference>
<dbReference type="Gene3D" id="3.40.47.10">
    <property type="match status" value="2"/>
</dbReference>
<dbReference type="PROSITE" id="PS52019">
    <property type="entry name" value="PKS_MFAS_DH"/>
    <property type="match status" value="1"/>
</dbReference>
<dbReference type="PROSITE" id="PS50075">
    <property type="entry name" value="CARRIER"/>
    <property type="match status" value="2"/>
</dbReference>
<feature type="region of interest" description="Disordered" evidence="6">
    <location>
        <begin position="1775"/>
        <end position="1802"/>
    </location>
</feature>
<dbReference type="Pfam" id="PF22621">
    <property type="entry name" value="CurL-like_PKS_C"/>
    <property type="match status" value="2"/>
</dbReference>
<dbReference type="SMART" id="SM00823">
    <property type="entry name" value="PKS_PP"/>
    <property type="match status" value="2"/>
</dbReference>
<comment type="function">
    <text evidence="4">Involved in production of the polyketide antibiotic thailandamide.</text>
</comment>
<dbReference type="SMART" id="SM00827">
    <property type="entry name" value="PKS_AT"/>
    <property type="match status" value="2"/>
</dbReference>
<dbReference type="InterPro" id="IPR014031">
    <property type="entry name" value="Ketoacyl_synth_C"/>
</dbReference>
<dbReference type="InterPro" id="IPR050091">
    <property type="entry name" value="PKS_NRPS_Biosynth_Enz"/>
</dbReference>
<feature type="domain" description="Ketosynthase family 3 (KS3)" evidence="8">
    <location>
        <begin position="26"/>
        <end position="445"/>
    </location>
</feature>
<feature type="compositionally biased region" description="Low complexity" evidence="6">
    <location>
        <begin position="1775"/>
        <end position="1791"/>
    </location>
</feature>
<dbReference type="Pfam" id="PF08659">
    <property type="entry name" value="KR"/>
    <property type="match status" value="2"/>
</dbReference>
<feature type="active site" description="Proton donor; for dehydratase activity" evidence="5">
    <location>
        <position position="1110"/>
    </location>
</feature>
<dbReference type="SMART" id="SM00825">
    <property type="entry name" value="PKS_KS"/>
    <property type="match status" value="2"/>
</dbReference>
<dbReference type="SUPFAM" id="SSF52151">
    <property type="entry name" value="FabD/lysophospholipase-like"/>
    <property type="match status" value="2"/>
</dbReference>
<dbReference type="InterPro" id="IPR049552">
    <property type="entry name" value="PKS_DH_N"/>
</dbReference>
<evidence type="ECO:0000259" key="8">
    <source>
        <dbReference type="PROSITE" id="PS52004"/>
    </source>
</evidence>
<evidence type="ECO:0000256" key="6">
    <source>
        <dbReference type="SAM" id="MobiDB-lite"/>
    </source>
</evidence>
<dbReference type="EMBL" id="JMCB01000004">
    <property type="protein sequence ID" value="KFE69302.1"/>
    <property type="molecule type" value="Genomic_DNA"/>
</dbReference>
<dbReference type="Gene3D" id="1.10.1200.10">
    <property type="entry name" value="ACP-like"/>
    <property type="match status" value="2"/>
</dbReference>
<keyword evidence="2" id="KW-0597">Phosphoprotein</keyword>
<evidence type="ECO:0000259" key="9">
    <source>
        <dbReference type="PROSITE" id="PS52019"/>
    </source>
</evidence>
<dbReference type="PATRIC" id="fig|394096.3.peg.2375"/>
<evidence type="ECO:0000256" key="4">
    <source>
        <dbReference type="ARBA" id="ARBA00054155"/>
    </source>
</evidence>
<dbReference type="Gene3D" id="3.40.366.10">
    <property type="entry name" value="Malonyl-Coenzyme A Acyl Carrier Protein, domain 2"/>
    <property type="match status" value="2"/>
</dbReference>
<protein>
    <submittedName>
        <fullName evidence="10">Malonyl CoA-acyl carrier protein transacylase</fullName>
    </submittedName>
</protein>
<feature type="domain" description="PKS/mFAS DH" evidence="9">
    <location>
        <begin position="910"/>
        <end position="1193"/>
    </location>
</feature>
<comment type="caution">
    <text evidence="10">The sequence shown here is derived from an EMBL/GenBank/DDBJ whole genome shotgun (WGS) entry which is preliminary data.</text>
</comment>
<sequence>MAPLDQALLALKKANAKLSAAEREKSEPIAIVGLSCRFPGGANDPESFWRLLESGTDAVREIPPERWERDPAFPEPLASWAGLLDSVDGFDAPFFGISPREAARLDPQQRLLMEVSWEAIESAGYAPSSLSGSRTGVYVGICSLDYQRQLLGRDPSEVDAYVVTGNMVSVAAGRLSYVLGLQGPCMSIDTACSSSLVSVHLACQSLRGRESDLALAGGVNLILSPASMFLLGRTQALAPDGRCKSFDARANGYARGEGCGMLVLKRLSDAERDGDPIWAVIRGSAINQDGRSTGLTAPNVLSQQALLRKALESARVKPEQIGYVEAHGTGTSLGDPIELEALKSVLGTPRADGSTCAIGSVKTNIGHLEAAAGVAGLIKVVLAFQHEAIPRQLHFQALNPRISLEGTPFKIASSPQPWKAGANPRFAGVSSFGMSGTNAHVLLEEAPRNPAARTVSPIERKHHLLTLSAMSDGALRSQATRVAEHLAGSRGENLGDVCFTSHAGRTHFAQRAAFVAETVEELREQLRSWGAEGGTGVTGSLPAASRRPKVAFLFTGQGSQYAGMGRGLYETEPVFREALDRCAALLKKELPHPLLDVMWGTHTAELDQTRYTQPALFALEYALCELWRSWGVEPDVVIGHSVGEYAAACAAGVTSLEDAARLIAVRARMMQALEAEGAMLAVQAEPALVEPLLARLGREISIAAINGPQSLVLSGRRALVDEAAKALAADGVKVKPLNVSHAFHSDLMEPMLDAFEREASQVKFRAPSLAWVTNLTGARAEADFGGAAYWRRQIREPVRFVDCVRAASEQGCELWIEIGPNPVLLGSVSAIASEATSIPSLRKGQEEGRVLMQAVAQLYARGVKLDWQAFDKPFARRRVVLPTYPFDRQRHWMQAAPLPSTAVARPASAHPLLGERLVLPGREVHFAHRLSPESPSYLGEHRIFGEVVVPAAFYVSAFLAAAERASGARGLEDVVFARALTLASEQRVDISVAPREGGGARIELASVSGDEASPQWTSHASAVASLDQKGVAAVSDVDGLRTRCAQEAVPSEALAGVWGASGAHEPASMSLGPSFRWISALWRGPSEALARLEQPASLAVDPGVPPTLIDSCFQLMGASLSGADLGNAYMPLSIERVRVHGPADGALWCHASTQVTAGGAFVRGDVQVLDASGRKVLELSGVRLKKVAREELLLLKETWNEWLYEVKWQARELPPASGADLSASAPWVFCLDRRGLGERLAAEVQRRGGRAVRLISGNAWRQVAPDIYEVNPGSAEEIRQAISHALGEEASVAYVVSLFALDEGGPVEVTARALATTQALSGVRWKRAPRLWWLTEGAQAVGASSHAVSISQAGLWGLGRNVAAELNELWGGVIDLEPTSRPEQVLRVLDLVGGEEDQLALRGDAVLAPRMERYRQARGAQRVAIKPDATYVISGGLGGIGWRLARAWIQQGARSLVLLGRSAPSEAVRAELASYEQRGLRVRAVQVDVSDREALARTWSELEASMPPVAGVAHAAGVLSDAALVKQSEEHLRATFAPKVLGALNLHGLTAERKLDFFILFSSLASVVGSPGQANYAAANACLDALAQERRRLGLPALSIGWGPWGEVGMAVSHQRSLSVRGITPLPPEAALEALGACLQEERARLVIAAVNWTTLSALLPVKGRSLLAAWAPKERPASTEPAGQFVQKLLAAPARQRRDLLQTFLTTEVRRVLGLAKGTRIDPGQSFFDMGFDSLMAVELRTALQQALGKSLPASLAFEHPNLEALTTALLADLGPGPEAEAPAATSAEPVQPAPQTPEVRTDDDAIQAVLAGRLPAAALPPVRLASLATQVRASRRELPLLAAEPIAIVGMGCRFPGGARNPEQFWRLLRDGIEGIQEVPAERWDKEAWYDPDPEAPGKMRTRRGGFLDGAAEFDAGFFGISPREAKCMDPQHRLLLEVAWESLEDAGQPPARFTGSKTGVFMGFLNNDYLGAGDMAELEGHFATGNGFSNAVGRLSYVLGLHGPSVALDTACSSSLVAIHLASQSLRQRECDMALAGGVNLILAPGLSVMMSKLGALAPDGKCKTFDASADGYVRGDGCGVLVLKRLSDALRDRDRVVAVVRGSAVNHGGRGGGFSQPNVHAQQMLLREALATSQTLPSQVSYLEAHGTGTPLGDPIEVRAATAVLSAGRTAEAPLMIGSVKTNLGHLEAAAGVAGVIKVALALQHQEIPPHLNFKSLSPHINLDAIPAKIPTTLLPWQPLQGRRIAGVSAFGLAGTNAHVILEEAPGPAELGIEEPAKAPEGAREELLVLSARSEPALAAFVTAYAEHLRASDLPLKDVAGMAATRRAHHEHRLAVMGGTKAEVLEALESFRQRGSHPSAIAGASEGGSRPRTVFVFPGQGSQWLGMGRELLAREPDFRRVLEQCDEAMRPHTDWRLLEAFQAAEAPQRIDMVQPMLFAMSVGLGALWRAWGIEPDAVVGHSMGEVAAACVAGALSLEDAARIICLRSRLMREVSGRGAMAMVELGARELREWLEPFGGALSLAVCNSPRSSVVAGDSQALESLLAKLEAAKIFCRRVKVDVASHSAQVDPLREPLLRALEGIQPRAGTVPLWSTVTGQVVEGSELVPEYWVRNLREPVQFAQVIQALVEAEHSLFLELSPHPILVPSIEQTVEHVGEGRAWAVGSLQREKPERMAMLRGLGALYTRGYPVDFRSLYPDSRCVPLPTYPFQRQRYWLELAPGPERRGAAASAAAGRPREKEPLANILYEVAWPEVAASKPQREAGHDRFLILADQAGFGQRLSRELESRGHSCVVVPANGANMEQGMLAVFQGGAMFRACIHLGSLDFAPGSSGEAPPSGAAVLMDSILRSLAVLVRRGSTPLWLVTRGAQRLGTAGISLAQSPVWGLGRTIAVEHAALWGGLVDLDPSEPVGDVALLADALTQQDGERQIAFRHSTRRVARVTASPVGEDTLLPSIQGDRTYWITGGLAGLGGEAAAWLVEQGARHLLVSGAPDAESAERLRELGAKGASISFDATSLHDGSAWARILDGLRVPLAGVLHLLPPGGAPTPLGQPGSEALVAPFRAAALSAWGVHEATRGRSLDFLLLCSPAISLLGGVGQGPTAAASQFLEGLAALRRDEALPTTSILVAAWPGEEVGPLKALGITPLTAGQLLASSSRALSAGFTSRMAASIDWSSFRPVYEARGDRQLLERVGVDDTQASAGAAEWRKQLAALPPEAARKRVTETVVAYVTEALGLPADQPLGLTRRFADLGMDSVMAVRLMTKLGKTLGERLPTVLAFEHPTAAALANHLSENVLHIREEERVVQAGDDDDASEDELAELLAAKLQKLG</sequence>
<dbReference type="InterPro" id="IPR036736">
    <property type="entry name" value="ACP-like_sf"/>
</dbReference>
<dbReference type="Proteomes" id="UP000028725">
    <property type="component" value="Unassembled WGS sequence"/>
</dbReference>
<dbReference type="SMART" id="SM01294">
    <property type="entry name" value="PKS_PP_betabranch"/>
    <property type="match status" value="2"/>
</dbReference>
<dbReference type="InterPro" id="IPR016036">
    <property type="entry name" value="Malonyl_transacylase_ACP-bd"/>
</dbReference>
<dbReference type="GO" id="GO:0004312">
    <property type="term" value="F:fatty acid synthase activity"/>
    <property type="evidence" value="ECO:0007669"/>
    <property type="project" value="TreeGrafter"/>
</dbReference>
<feature type="region of interest" description="N-terminal hotdog fold" evidence="5">
    <location>
        <begin position="910"/>
        <end position="1031"/>
    </location>
</feature>
<evidence type="ECO:0000259" key="7">
    <source>
        <dbReference type="PROSITE" id="PS50075"/>
    </source>
</evidence>